<name>A0ABQ2GYQ2_9DEIO</name>
<evidence type="ECO:0000313" key="2">
    <source>
        <dbReference type="Proteomes" id="UP000661918"/>
    </source>
</evidence>
<dbReference type="Proteomes" id="UP000661918">
    <property type="component" value="Unassembled WGS sequence"/>
</dbReference>
<organism evidence="1 2">
    <name type="scientific">Deinococcus aerophilus</name>
    <dbReference type="NCBI Taxonomy" id="522488"/>
    <lineage>
        <taxon>Bacteria</taxon>
        <taxon>Thermotogati</taxon>
        <taxon>Deinococcota</taxon>
        <taxon>Deinococci</taxon>
        <taxon>Deinococcales</taxon>
        <taxon>Deinococcaceae</taxon>
        <taxon>Deinococcus</taxon>
    </lineage>
</organism>
<reference evidence="2" key="1">
    <citation type="journal article" date="2019" name="Int. J. Syst. Evol. Microbiol.">
        <title>The Global Catalogue of Microorganisms (GCM) 10K type strain sequencing project: providing services to taxonomists for standard genome sequencing and annotation.</title>
        <authorList>
            <consortium name="The Broad Institute Genomics Platform"/>
            <consortium name="The Broad Institute Genome Sequencing Center for Infectious Disease"/>
            <person name="Wu L."/>
            <person name="Ma J."/>
        </authorList>
    </citation>
    <scope>NUCLEOTIDE SEQUENCE [LARGE SCALE GENOMIC DNA]</scope>
    <source>
        <strain evidence="2">JCM 15443</strain>
    </source>
</reference>
<proteinExistence type="predicted"/>
<protein>
    <submittedName>
        <fullName evidence="1">Uncharacterized protein</fullName>
    </submittedName>
</protein>
<sequence length="53" mass="6059">MIVRIALHGMSSDQRQQYQIFDDRAGLQYLAERGTGEGRGDGVYQYMVRPLNP</sequence>
<comment type="caution">
    <text evidence="1">The sequence shown here is derived from an EMBL/GenBank/DDBJ whole genome shotgun (WGS) entry which is preliminary data.</text>
</comment>
<accession>A0ABQ2GYQ2</accession>
<dbReference type="EMBL" id="BMOM01000029">
    <property type="protein sequence ID" value="GGM17699.1"/>
    <property type="molecule type" value="Genomic_DNA"/>
</dbReference>
<evidence type="ECO:0000313" key="1">
    <source>
        <dbReference type="EMBL" id="GGM17699.1"/>
    </source>
</evidence>
<gene>
    <name evidence="1" type="ORF">GCM10010841_27370</name>
</gene>
<keyword evidence="2" id="KW-1185">Reference proteome</keyword>